<sequence length="371" mass="42609">MKEIYDAIPPHCFNSSAMRSLFYFARDVGYISIPVYTSSFIQYIQGMCFTGIWILAHECGHGAFSKYKKLNLAMGLLMHSFLLVPFYSWRITHGAHHKGTGNLEKDTAFVPRSRKAWAEANFGTGADTARAELSHLAEDAPLVFLWNCLMHQLLGWPGYLLFNDSPFWKKDQLPLIVLSNIAVMRMIVMLATGRYFFGFVEMLLAITFLHHMDGSLPHYQNSTWTFVRGATATIDRDFGFINKHLFHNIVGTHICHHLISTIPFYHTREASIAIRKVMGRHYRSNTKTSFMTAFWKTSKERKFIEESVDGSGVRFFRNLHGVDHMTCDVNLRKRVTEAKGILFAAPNEPSNRWIHLYGPLRRIRSMCAEAE</sequence>
<dbReference type="EMBL" id="KN832902">
    <property type="protein sequence ID" value="KIM92959.1"/>
    <property type="molecule type" value="Genomic_DNA"/>
</dbReference>
<dbReference type="AlphaFoldDB" id="A0A0C3GN23"/>
<reference evidence="3 4" key="1">
    <citation type="submission" date="2014-04" db="EMBL/GenBank/DDBJ databases">
        <authorList>
            <consortium name="DOE Joint Genome Institute"/>
            <person name="Kuo A."/>
            <person name="Martino E."/>
            <person name="Perotto S."/>
            <person name="Kohler A."/>
            <person name="Nagy L.G."/>
            <person name="Floudas D."/>
            <person name="Copeland A."/>
            <person name="Barry K.W."/>
            <person name="Cichocki N."/>
            <person name="Veneault-Fourrey C."/>
            <person name="LaButti K."/>
            <person name="Lindquist E.A."/>
            <person name="Lipzen A."/>
            <person name="Lundell T."/>
            <person name="Morin E."/>
            <person name="Murat C."/>
            <person name="Sun H."/>
            <person name="Tunlid A."/>
            <person name="Henrissat B."/>
            <person name="Grigoriev I.V."/>
            <person name="Hibbett D.S."/>
            <person name="Martin F."/>
            <person name="Nordberg H.P."/>
            <person name="Cantor M.N."/>
            <person name="Hua S.X."/>
        </authorList>
    </citation>
    <scope>NUCLEOTIDE SEQUENCE [LARGE SCALE GENOMIC DNA]</scope>
    <source>
        <strain evidence="3 4">Zn</strain>
    </source>
</reference>
<evidence type="ECO:0000313" key="3">
    <source>
        <dbReference type="EMBL" id="KIM92959.1"/>
    </source>
</evidence>
<gene>
    <name evidence="3" type="ORF">OIDMADRAFT_46476</name>
</gene>
<dbReference type="STRING" id="913774.A0A0C3GN23"/>
<keyword evidence="1" id="KW-0812">Transmembrane</keyword>
<dbReference type="Pfam" id="PF00487">
    <property type="entry name" value="FA_desaturase"/>
    <property type="match status" value="1"/>
</dbReference>
<dbReference type="InterPro" id="IPR005804">
    <property type="entry name" value="FA_desaturase_dom"/>
</dbReference>
<proteinExistence type="predicted"/>
<organism evidence="3 4">
    <name type="scientific">Oidiodendron maius (strain Zn)</name>
    <dbReference type="NCBI Taxonomy" id="913774"/>
    <lineage>
        <taxon>Eukaryota</taxon>
        <taxon>Fungi</taxon>
        <taxon>Dikarya</taxon>
        <taxon>Ascomycota</taxon>
        <taxon>Pezizomycotina</taxon>
        <taxon>Leotiomycetes</taxon>
        <taxon>Leotiomycetes incertae sedis</taxon>
        <taxon>Myxotrichaceae</taxon>
        <taxon>Oidiodendron</taxon>
    </lineage>
</organism>
<dbReference type="GO" id="GO:0016491">
    <property type="term" value="F:oxidoreductase activity"/>
    <property type="evidence" value="ECO:0007669"/>
    <property type="project" value="InterPro"/>
</dbReference>
<dbReference type="CDD" id="cd03507">
    <property type="entry name" value="Delta12-FADS-like"/>
    <property type="match status" value="1"/>
</dbReference>
<dbReference type="OrthoDB" id="1461976at2759"/>
<keyword evidence="4" id="KW-1185">Reference proteome</keyword>
<feature type="transmembrane region" description="Helical" evidence="1">
    <location>
        <begin position="174"/>
        <end position="197"/>
    </location>
</feature>
<keyword evidence="1" id="KW-1133">Transmembrane helix</keyword>
<dbReference type="PANTHER" id="PTHR32100">
    <property type="entry name" value="OMEGA-6 FATTY ACID DESATURASE, CHLOROPLASTIC"/>
    <property type="match status" value="1"/>
</dbReference>
<feature type="domain" description="Fatty acid desaturase" evidence="2">
    <location>
        <begin position="43"/>
        <end position="283"/>
    </location>
</feature>
<feature type="transmembrane region" description="Helical" evidence="1">
    <location>
        <begin position="40"/>
        <end position="58"/>
    </location>
</feature>
<evidence type="ECO:0000256" key="1">
    <source>
        <dbReference type="SAM" id="Phobius"/>
    </source>
</evidence>
<keyword evidence="1" id="KW-0472">Membrane</keyword>
<protein>
    <recommendedName>
        <fullName evidence="2">Fatty acid desaturase domain-containing protein</fullName>
    </recommendedName>
</protein>
<evidence type="ECO:0000313" key="4">
    <source>
        <dbReference type="Proteomes" id="UP000054321"/>
    </source>
</evidence>
<reference evidence="4" key="2">
    <citation type="submission" date="2015-01" db="EMBL/GenBank/DDBJ databases">
        <title>Evolutionary Origins and Diversification of the Mycorrhizal Mutualists.</title>
        <authorList>
            <consortium name="DOE Joint Genome Institute"/>
            <consortium name="Mycorrhizal Genomics Consortium"/>
            <person name="Kohler A."/>
            <person name="Kuo A."/>
            <person name="Nagy L.G."/>
            <person name="Floudas D."/>
            <person name="Copeland A."/>
            <person name="Barry K.W."/>
            <person name="Cichocki N."/>
            <person name="Veneault-Fourrey C."/>
            <person name="LaButti K."/>
            <person name="Lindquist E.A."/>
            <person name="Lipzen A."/>
            <person name="Lundell T."/>
            <person name="Morin E."/>
            <person name="Murat C."/>
            <person name="Riley R."/>
            <person name="Ohm R."/>
            <person name="Sun H."/>
            <person name="Tunlid A."/>
            <person name="Henrissat B."/>
            <person name="Grigoriev I.V."/>
            <person name="Hibbett D.S."/>
            <person name="Martin F."/>
        </authorList>
    </citation>
    <scope>NUCLEOTIDE SEQUENCE [LARGE SCALE GENOMIC DNA]</scope>
    <source>
        <strain evidence="4">Zn</strain>
    </source>
</reference>
<accession>A0A0C3GN23</accession>
<evidence type="ECO:0000259" key="2">
    <source>
        <dbReference type="Pfam" id="PF00487"/>
    </source>
</evidence>
<dbReference type="InParanoid" id="A0A0C3GN23"/>
<feature type="transmembrane region" description="Helical" evidence="1">
    <location>
        <begin position="143"/>
        <end position="162"/>
    </location>
</feature>
<name>A0A0C3GN23_OIDMZ</name>
<dbReference type="HOGENOM" id="CLU_033094_0_0_1"/>
<feature type="transmembrane region" description="Helical" evidence="1">
    <location>
        <begin position="70"/>
        <end position="89"/>
    </location>
</feature>
<dbReference type="GO" id="GO:0006629">
    <property type="term" value="P:lipid metabolic process"/>
    <property type="evidence" value="ECO:0007669"/>
    <property type="project" value="InterPro"/>
</dbReference>
<dbReference type="InterPro" id="IPR012171">
    <property type="entry name" value="Fatty_acid_desaturase"/>
</dbReference>
<dbReference type="Proteomes" id="UP000054321">
    <property type="component" value="Unassembled WGS sequence"/>
</dbReference>